<dbReference type="AlphaFoldDB" id="S0ENB4"/>
<dbReference type="RefSeq" id="XP_023438243.1">
    <property type="nucleotide sequence ID" value="XM_023571189.1"/>
</dbReference>
<reference evidence="2" key="1">
    <citation type="journal article" date="2013" name="PLoS Pathog.">
        <title>Deciphering the cryptic genome: genome-wide analyses of the rice pathogen Fusarium fujikuroi reveal complex regulation of secondary metabolism and novel metabolites.</title>
        <authorList>
            <person name="Wiemann P."/>
            <person name="Sieber C.M."/>
            <person name="von Bargen K.W."/>
            <person name="Studt L."/>
            <person name="Niehaus E.M."/>
            <person name="Espino J.J."/>
            <person name="Huss K."/>
            <person name="Michielse C.B."/>
            <person name="Albermann S."/>
            <person name="Wagner D."/>
            <person name="Bergner S.V."/>
            <person name="Connolly L.R."/>
            <person name="Fischer A."/>
            <person name="Reuter G."/>
            <person name="Kleigrewe K."/>
            <person name="Bald T."/>
            <person name="Wingfield B.D."/>
            <person name="Ophir R."/>
            <person name="Freeman S."/>
            <person name="Hippler M."/>
            <person name="Smith K.M."/>
            <person name="Brown D.W."/>
            <person name="Proctor R.H."/>
            <person name="Munsterkotter M."/>
            <person name="Freitag M."/>
            <person name="Humpf H.U."/>
            <person name="Guldener U."/>
            <person name="Tudzynski B."/>
        </authorList>
    </citation>
    <scope>NUCLEOTIDE SEQUENCE [LARGE SCALE GENOMIC DNA]</scope>
    <source>
        <strain evidence="2">CBS 195.34 / IMI 58289 / NRRL A-6831</strain>
    </source>
</reference>
<protein>
    <submittedName>
        <fullName evidence="1">Uncharacterized protein</fullName>
    </submittedName>
</protein>
<dbReference type="Proteomes" id="UP000016800">
    <property type="component" value="Chromosome XII"/>
</dbReference>
<dbReference type="VEuPathDB" id="FungiDB:FFUJ_14170"/>
<gene>
    <name evidence="1" type="ORF">FFUJ_14170</name>
</gene>
<dbReference type="EMBL" id="HF679034">
    <property type="protein sequence ID" value="CCT76197.1"/>
    <property type="molecule type" value="Genomic_DNA"/>
</dbReference>
<dbReference type="GeneID" id="35407622"/>
<proteinExistence type="predicted"/>
<sequence>MVVPEYGDEVAITLCIAAPRPASHFQLVAP</sequence>
<evidence type="ECO:0000313" key="1">
    <source>
        <dbReference type="EMBL" id="CCT76197.1"/>
    </source>
</evidence>
<dbReference type="HOGENOM" id="CLU_3406478_0_0_1"/>
<name>S0ENB4_GIBF5</name>
<evidence type="ECO:0000313" key="2">
    <source>
        <dbReference type="Proteomes" id="UP000016800"/>
    </source>
</evidence>
<accession>S0ENB4</accession>
<organism evidence="1 2">
    <name type="scientific">Gibberella fujikuroi (strain CBS 195.34 / IMI 58289 / NRRL A-6831)</name>
    <name type="common">Bakanae and foot rot disease fungus</name>
    <name type="synonym">Fusarium fujikuroi</name>
    <dbReference type="NCBI Taxonomy" id="1279085"/>
    <lineage>
        <taxon>Eukaryota</taxon>
        <taxon>Fungi</taxon>
        <taxon>Dikarya</taxon>
        <taxon>Ascomycota</taxon>
        <taxon>Pezizomycotina</taxon>
        <taxon>Sordariomycetes</taxon>
        <taxon>Hypocreomycetidae</taxon>
        <taxon>Hypocreales</taxon>
        <taxon>Nectriaceae</taxon>
        <taxon>Fusarium</taxon>
        <taxon>Fusarium fujikuroi species complex</taxon>
    </lineage>
</organism>
<keyword evidence="2" id="KW-1185">Reference proteome</keyword>